<name>A0A5P8PHL9_9CAUD</name>
<reference evidence="1 2" key="1">
    <citation type="submission" date="2019-07" db="EMBL/GenBank/DDBJ databases">
        <authorList>
            <person name="Tomko B.E."/>
            <person name="Krukonis G.P."/>
            <person name="Delesalle V.A."/>
        </authorList>
    </citation>
    <scope>NUCLEOTIDE SEQUENCE [LARGE SCALE GENOMIC DNA]</scope>
</reference>
<dbReference type="EMBL" id="MN176219">
    <property type="protein sequence ID" value="QFR56228.1"/>
    <property type="molecule type" value="Genomic_DNA"/>
</dbReference>
<dbReference type="Pfam" id="PF20036">
    <property type="entry name" value="Gp13-like"/>
    <property type="match status" value="1"/>
</dbReference>
<protein>
    <submittedName>
        <fullName evidence="1">Major capsid protein</fullName>
    </submittedName>
</protein>
<dbReference type="KEGG" id="vg:77850550"/>
<dbReference type="InterPro" id="IPR045404">
    <property type="entry name" value="Gp13-like"/>
</dbReference>
<keyword evidence="2" id="KW-1185">Reference proteome</keyword>
<sequence>MAYTKISDVIVPELFNPYVINETTKLSAFFQSGIVSTSEELNALAKKAGGGSTLNMPYWNDLDGDSQTLDDVNDLIPQKINAGQDKAVLILRGNAWSDHDLAATLSGSDPMKAIASRVGAYWSREMQKVVFAELTGVFANADMDDNRLDISDVTDGFFTAESFIDASFKLGDHESLLSAIAVHSLTYASMIKQNLIEFVKDSQNSMDIPTYLGKRVIVDDSMPVETDAADPNTKIFTSYLFGAGALGYADGQPEVPTETARNALGSQDILINRKHFVLHPRGVKWTDNTVANGITPTNAELANGANWQRVYDPKKIRIVQFKHKVQA</sequence>
<gene>
    <name evidence="1" type="primary">15</name>
    <name evidence="1" type="ORF">000TH010_15</name>
</gene>
<evidence type="ECO:0000313" key="2">
    <source>
        <dbReference type="Proteomes" id="UP000325623"/>
    </source>
</evidence>
<dbReference type="RefSeq" id="YP_010644326.1">
    <property type="nucleotide sequence ID" value="NC_070624.1"/>
</dbReference>
<proteinExistence type="predicted"/>
<dbReference type="Proteomes" id="UP000325623">
    <property type="component" value="Segment"/>
</dbReference>
<evidence type="ECO:0000313" key="1">
    <source>
        <dbReference type="EMBL" id="QFR56228.1"/>
    </source>
</evidence>
<organism evidence="1 2">
    <name type="scientific">Bacillus phage 000TH010</name>
    <dbReference type="NCBI Taxonomy" id="2601652"/>
    <lineage>
        <taxon>Viruses</taxon>
        <taxon>Duplodnaviria</taxon>
        <taxon>Heunggongvirae</taxon>
        <taxon>Uroviricota</taxon>
        <taxon>Caudoviricetes</taxon>
        <taxon>Trautnerviridae</taxon>
        <taxon>Polsinellivirinae</taxon>
        <taxon>Rivavirus</taxon>
        <taxon>Rivavirus rv000TH010</taxon>
    </lineage>
</organism>
<accession>A0A5P8PHL9</accession>
<dbReference type="GeneID" id="77850550"/>